<gene>
    <name evidence="1" type="ORF">QAD02_002458</name>
</gene>
<dbReference type="Proteomes" id="UP001239111">
    <property type="component" value="Chromosome 3"/>
</dbReference>
<sequence>MAGDNNGDGEVGGGRQIQILPDLVEAMTQMFTNALQTSIATITASNATNGNGADSTTQSSQPKPPPFSCKEYSISDEMTVAEYLKRFEWSVQSSKIPKEKYADYARVYMGLELNNALKLLVNPREPEQLAYKEMCTILIAHFDSAKNKYAGSVKLRQIKQREKETIASFTLRLRQGAAHCEYGDFLDRMLIEQLLHGLDDRNMCDEIIAKKPETFEAAYEIANSLEATRRTADEMKNNDNS</sequence>
<protein>
    <submittedName>
        <fullName evidence="1">Uncharacterized protein</fullName>
    </submittedName>
</protein>
<accession>A0ACC2NIX8</accession>
<keyword evidence="2" id="KW-1185">Reference proteome</keyword>
<evidence type="ECO:0000313" key="2">
    <source>
        <dbReference type="Proteomes" id="UP001239111"/>
    </source>
</evidence>
<dbReference type="EMBL" id="CM056743">
    <property type="protein sequence ID" value="KAJ8671199.1"/>
    <property type="molecule type" value="Genomic_DNA"/>
</dbReference>
<comment type="caution">
    <text evidence="1">The sequence shown here is derived from an EMBL/GenBank/DDBJ whole genome shotgun (WGS) entry which is preliminary data.</text>
</comment>
<organism evidence="1 2">
    <name type="scientific">Eretmocerus hayati</name>
    <dbReference type="NCBI Taxonomy" id="131215"/>
    <lineage>
        <taxon>Eukaryota</taxon>
        <taxon>Metazoa</taxon>
        <taxon>Ecdysozoa</taxon>
        <taxon>Arthropoda</taxon>
        <taxon>Hexapoda</taxon>
        <taxon>Insecta</taxon>
        <taxon>Pterygota</taxon>
        <taxon>Neoptera</taxon>
        <taxon>Endopterygota</taxon>
        <taxon>Hymenoptera</taxon>
        <taxon>Apocrita</taxon>
        <taxon>Proctotrupomorpha</taxon>
        <taxon>Chalcidoidea</taxon>
        <taxon>Aphelinidae</taxon>
        <taxon>Aphelininae</taxon>
        <taxon>Eretmocerus</taxon>
    </lineage>
</organism>
<name>A0ACC2NIX8_9HYME</name>
<evidence type="ECO:0000313" key="1">
    <source>
        <dbReference type="EMBL" id="KAJ8671199.1"/>
    </source>
</evidence>
<reference evidence="1" key="1">
    <citation type="submission" date="2023-04" db="EMBL/GenBank/DDBJ databases">
        <title>A chromosome-level genome assembly of the parasitoid wasp Eretmocerus hayati.</title>
        <authorList>
            <person name="Zhong Y."/>
            <person name="Liu S."/>
            <person name="Liu Y."/>
        </authorList>
    </citation>
    <scope>NUCLEOTIDE SEQUENCE</scope>
    <source>
        <strain evidence="1">ZJU_SS_LIU_2023</strain>
    </source>
</reference>
<proteinExistence type="predicted"/>